<keyword evidence="4" id="KW-0472">Membrane</keyword>
<dbReference type="RefSeq" id="WP_246948796.1">
    <property type="nucleotide sequence ID" value="NZ_JALKII010000002.1"/>
</dbReference>
<evidence type="ECO:0000259" key="5">
    <source>
        <dbReference type="SMART" id="SM00563"/>
    </source>
</evidence>
<evidence type="ECO:0000256" key="2">
    <source>
        <dbReference type="ARBA" id="ARBA00022679"/>
    </source>
</evidence>
<keyword evidence="4" id="KW-1133">Transmembrane helix</keyword>
<dbReference type="PANTHER" id="PTHR10434">
    <property type="entry name" value="1-ACYL-SN-GLYCEROL-3-PHOSPHATE ACYLTRANSFERASE"/>
    <property type="match status" value="1"/>
</dbReference>
<dbReference type="GO" id="GO:0016746">
    <property type="term" value="F:acyltransferase activity"/>
    <property type="evidence" value="ECO:0007669"/>
    <property type="project" value="UniProtKB-KW"/>
</dbReference>
<keyword evidence="4" id="KW-0812">Transmembrane</keyword>
<protein>
    <submittedName>
        <fullName evidence="6">1-acyl-sn-glycerol-3-phosphate acyltransferase</fullName>
    </submittedName>
</protein>
<dbReference type="InterPro" id="IPR002123">
    <property type="entry name" value="Plipid/glycerol_acylTrfase"/>
</dbReference>
<name>A0ABT0E532_9GAMM</name>
<feature type="transmembrane region" description="Helical" evidence="4">
    <location>
        <begin position="12"/>
        <end position="37"/>
    </location>
</feature>
<evidence type="ECO:0000313" key="7">
    <source>
        <dbReference type="Proteomes" id="UP001165524"/>
    </source>
</evidence>
<keyword evidence="2" id="KW-0808">Transferase</keyword>
<accession>A0ABT0E532</accession>
<dbReference type="CDD" id="cd07989">
    <property type="entry name" value="LPLAT_AGPAT-like"/>
    <property type="match status" value="1"/>
</dbReference>
<dbReference type="Pfam" id="PF01553">
    <property type="entry name" value="Acyltransferase"/>
    <property type="match status" value="1"/>
</dbReference>
<keyword evidence="3 6" id="KW-0012">Acyltransferase</keyword>
<dbReference type="EMBL" id="JALKII010000002">
    <property type="protein sequence ID" value="MCK0536919.1"/>
    <property type="molecule type" value="Genomic_DNA"/>
</dbReference>
<evidence type="ECO:0000256" key="3">
    <source>
        <dbReference type="ARBA" id="ARBA00023315"/>
    </source>
</evidence>
<dbReference type="Proteomes" id="UP001165524">
    <property type="component" value="Unassembled WGS sequence"/>
</dbReference>
<evidence type="ECO:0000256" key="4">
    <source>
        <dbReference type="SAM" id="Phobius"/>
    </source>
</evidence>
<evidence type="ECO:0000256" key="1">
    <source>
        <dbReference type="ARBA" id="ARBA00005189"/>
    </source>
</evidence>
<reference evidence="6" key="1">
    <citation type="submission" date="2022-04" db="EMBL/GenBank/DDBJ databases">
        <title>Alcanivorax sp. CY1518 draft genome sequence.</title>
        <authorList>
            <person name="Zhao G."/>
            <person name="An M."/>
        </authorList>
    </citation>
    <scope>NUCLEOTIDE SEQUENCE</scope>
    <source>
        <strain evidence="6">CY1518</strain>
    </source>
</reference>
<evidence type="ECO:0000313" key="6">
    <source>
        <dbReference type="EMBL" id="MCK0536919.1"/>
    </source>
</evidence>
<dbReference type="SMART" id="SM00563">
    <property type="entry name" value="PlsC"/>
    <property type="match status" value="1"/>
</dbReference>
<proteinExistence type="predicted"/>
<organism evidence="6 7">
    <name type="scientific">Alcanivorax quisquiliarum</name>
    <dbReference type="NCBI Taxonomy" id="2933565"/>
    <lineage>
        <taxon>Bacteria</taxon>
        <taxon>Pseudomonadati</taxon>
        <taxon>Pseudomonadota</taxon>
        <taxon>Gammaproteobacteria</taxon>
        <taxon>Oceanospirillales</taxon>
        <taxon>Alcanivoracaceae</taxon>
        <taxon>Alcanivorax</taxon>
    </lineage>
</organism>
<keyword evidence="7" id="KW-1185">Reference proteome</keyword>
<dbReference type="PANTHER" id="PTHR10434:SF40">
    <property type="entry name" value="1-ACYL-SN-GLYCEROL-3-PHOSPHATE ACYLTRANSFERASE"/>
    <property type="match status" value="1"/>
</dbReference>
<gene>
    <name evidence="6" type="ORF">MU846_04285</name>
</gene>
<comment type="caution">
    <text evidence="6">The sequence shown here is derived from an EMBL/GenBank/DDBJ whole genome shotgun (WGS) entry which is preliminary data.</text>
</comment>
<sequence>MRNTSFNIQARSLLFVVLYYLMGIVHSIPCVLLAPFLNADQRYRFVNLWTRGVMLLLRHLNHVRIEVRGRENIPVGQPFVVMANHQSQWETFYLQLLFAPQTTVLKKELMRVPFFGWSVALLRPIAIDRRKPGEALKMILREGGQCLAAGTNVVIYPEGTRQAPGTTGRFNAGGALLACRAGVPILPVAHNAGNCWPARSLLRRPGIIILEIGPAISTQGRTPQAVNTDVESWIKARVDILAAQQ</sequence>
<comment type="pathway">
    <text evidence="1">Lipid metabolism.</text>
</comment>
<feature type="domain" description="Phospholipid/glycerol acyltransferase" evidence="5">
    <location>
        <begin position="79"/>
        <end position="193"/>
    </location>
</feature>
<dbReference type="SUPFAM" id="SSF69593">
    <property type="entry name" value="Glycerol-3-phosphate (1)-acyltransferase"/>
    <property type="match status" value="1"/>
</dbReference>